<dbReference type="Proteomes" id="UP001595699">
    <property type="component" value="Unassembled WGS sequence"/>
</dbReference>
<evidence type="ECO:0000313" key="2">
    <source>
        <dbReference type="EMBL" id="MFC3764131.1"/>
    </source>
</evidence>
<evidence type="ECO:0000313" key="3">
    <source>
        <dbReference type="Proteomes" id="UP001595699"/>
    </source>
</evidence>
<keyword evidence="1" id="KW-0732">Signal</keyword>
<dbReference type="RefSeq" id="WP_205114752.1">
    <property type="nucleotide sequence ID" value="NZ_JAFBCM010000001.1"/>
</dbReference>
<protein>
    <submittedName>
        <fullName evidence="2">Lipase family protein</fullName>
    </submittedName>
</protein>
<keyword evidence="3" id="KW-1185">Reference proteome</keyword>
<feature type="chain" id="PRO_5045062098" evidence="1">
    <location>
        <begin position="29"/>
        <end position="380"/>
    </location>
</feature>
<evidence type="ECO:0000256" key="1">
    <source>
        <dbReference type="SAM" id="SignalP"/>
    </source>
</evidence>
<dbReference type="InterPro" id="IPR029058">
    <property type="entry name" value="AB_hydrolase_fold"/>
</dbReference>
<dbReference type="EMBL" id="JBHRZH010000023">
    <property type="protein sequence ID" value="MFC3764131.1"/>
    <property type="molecule type" value="Genomic_DNA"/>
</dbReference>
<accession>A0ABV7YFT8</accession>
<dbReference type="SUPFAM" id="SSF53474">
    <property type="entry name" value="alpha/beta-Hydrolases"/>
    <property type="match status" value="1"/>
</dbReference>
<dbReference type="PANTHER" id="PTHR34853:SF1">
    <property type="entry name" value="LIPASE 5"/>
    <property type="match status" value="1"/>
</dbReference>
<dbReference type="InterPro" id="IPR005152">
    <property type="entry name" value="Lipase_secreted"/>
</dbReference>
<organism evidence="2 3">
    <name type="scientific">Tenggerimyces flavus</name>
    <dbReference type="NCBI Taxonomy" id="1708749"/>
    <lineage>
        <taxon>Bacteria</taxon>
        <taxon>Bacillati</taxon>
        <taxon>Actinomycetota</taxon>
        <taxon>Actinomycetes</taxon>
        <taxon>Propionibacteriales</taxon>
        <taxon>Nocardioidaceae</taxon>
        <taxon>Tenggerimyces</taxon>
    </lineage>
</organism>
<reference evidence="3" key="1">
    <citation type="journal article" date="2019" name="Int. J. Syst. Evol. Microbiol.">
        <title>The Global Catalogue of Microorganisms (GCM) 10K type strain sequencing project: providing services to taxonomists for standard genome sequencing and annotation.</title>
        <authorList>
            <consortium name="The Broad Institute Genomics Platform"/>
            <consortium name="The Broad Institute Genome Sequencing Center for Infectious Disease"/>
            <person name="Wu L."/>
            <person name="Ma J."/>
        </authorList>
    </citation>
    <scope>NUCLEOTIDE SEQUENCE [LARGE SCALE GENOMIC DNA]</scope>
    <source>
        <strain evidence="3">CGMCC 4.7241</strain>
    </source>
</reference>
<dbReference type="Pfam" id="PF03583">
    <property type="entry name" value="LIP"/>
    <property type="match status" value="1"/>
</dbReference>
<dbReference type="PIRSF" id="PIRSF029171">
    <property type="entry name" value="Esterase_LipA"/>
    <property type="match status" value="1"/>
</dbReference>
<comment type="caution">
    <text evidence="2">The sequence shown here is derived from an EMBL/GenBank/DDBJ whole genome shotgun (WGS) entry which is preliminary data.</text>
</comment>
<name>A0ABV7YFT8_9ACTN</name>
<dbReference type="PANTHER" id="PTHR34853">
    <property type="match status" value="1"/>
</dbReference>
<dbReference type="Gene3D" id="3.40.50.1820">
    <property type="entry name" value="alpha/beta hydrolase"/>
    <property type="match status" value="2"/>
</dbReference>
<proteinExistence type="predicted"/>
<sequence length="380" mass="40149">MTPTIPRIRLLVLIALAAIALLAGGFSAQPATASSAPLGKPVKIEQLPAALWLPNTAKAYRVHYVSTGQNGKQTVVSGAVFIPTGKAPKKGWPVVSWGHGTVGIADNCANSIAGRSARDTNYLGALLGAGYAVVSSDYEGFGTPGTHLYLYGKSEGYGIIDMVRAARKVDSSLSRTWLAVGQSQGAQGVLFAGAMEHKYAPELDFRGTIATAPPTQFRDTIASYTAFGPAAPVIPNFFLVFPVVEAAHPGKFEADDYVTPAGKELMTRAEQTDCYTALAVASAGKTNGDYFDVSLGEYQKVAELFIPNAEIPIVKHHEPLFIAQGTLDTVVSPEAAELTADRLRAKGNDVTFKSYPGVDHLGLMPAALQDVLAFADDLVH</sequence>
<feature type="signal peptide" evidence="1">
    <location>
        <begin position="1"/>
        <end position="28"/>
    </location>
</feature>
<gene>
    <name evidence="2" type="ORF">ACFOUW_25075</name>
</gene>